<dbReference type="PANTHER" id="PTHR14087">
    <property type="entry name" value="THYMOCYTE NUCLEAR PROTEIN 1"/>
    <property type="match status" value="1"/>
</dbReference>
<dbReference type="CDD" id="cd21133">
    <property type="entry name" value="EVE"/>
    <property type="match status" value="1"/>
</dbReference>
<evidence type="ECO:0000313" key="3">
    <source>
        <dbReference type="Proteomes" id="UP000199550"/>
    </source>
</evidence>
<dbReference type="Pfam" id="PF01878">
    <property type="entry name" value="EVE"/>
    <property type="match status" value="1"/>
</dbReference>
<reference evidence="3" key="1">
    <citation type="submission" date="2016-10" db="EMBL/GenBank/DDBJ databases">
        <authorList>
            <person name="Varghese N."/>
            <person name="Submissions S."/>
        </authorList>
    </citation>
    <scope>NUCLEOTIDE SEQUENCE [LARGE SCALE GENOMIC DNA]</scope>
    <source>
        <strain evidence="3">DSM 16199</strain>
    </source>
</reference>
<organism evidence="2 3">
    <name type="scientific">Loktanella salsilacus</name>
    <dbReference type="NCBI Taxonomy" id="195913"/>
    <lineage>
        <taxon>Bacteria</taxon>
        <taxon>Pseudomonadati</taxon>
        <taxon>Pseudomonadota</taxon>
        <taxon>Alphaproteobacteria</taxon>
        <taxon>Rhodobacterales</taxon>
        <taxon>Roseobacteraceae</taxon>
        <taxon>Loktanella</taxon>
    </lineage>
</organism>
<dbReference type="STRING" id="195913.SAMN04488004_10885"/>
<dbReference type="AlphaFoldDB" id="A0A1I4F4Q0"/>
<dbReference type="OrthoDB" id="9791347at2"/>
<accession>A0A1I4F4Q0</accession>
<proteinExistence type="predicted"/>
<dbReference type="Gene3D" id="3.10.590.10">
    <property type="entry name" value="ph1033 like domains"/>
    <property type="match status" value="1"/>
</dbReference>
<evidence type="ECO:0000313" key="2">
    <source>
        <dbReference type="EMBL" id="SFL12423.1"/>
    </source>
</evidence>
<sequence length="137" mass="15364">MSLWLMKSEPDEFGWNDLVAKGVSPWDGVRNYQARNFMRDMAVGDQAFFYHSRTGLAVVGNMDIVAPAYPDPTAPDLKWSCVDVKAAQPFDRPVTLDVIKNDPRLADMVLVKNSRLSVQPVTQSEWDMICAMGLKQA</sequence>
<dbReference type="PANTHER" id="PTHR14087:SF7">
    <property type="entry name" value="THYMOCYTE NUCLEAR PROTEIN 1"/>
    <property type="match status" value="1"/>
</dbReference>
<keyword evidence="3" id="KW-1185">Reference proteome</keyword>
<gene>
    <name evidence="2" type="ORF">SAMN04488004_10885</name>
</gene>
<name>A0A1I4F4Q0_9RHOB</name>
<dbReference type="InterPro" id="IPR002740">
    <property type="entry name" value="EVE_domain"/>
</dbReference>
<dbReference type="InterPro" id="IPR052181">
    <property type="entry name" value="5hmC_binding"/>
</dbReference>
<dbReference type="RefSeq" id="WP_090188534.1">
    <property type="nucleotide sequence ID" value="NZ_FOTF01000008.1"/>
</dbReference>
<dbReference type="Proteomes" id="UP000199550">
    <property type="component" value="Unassembled WGS sequence"/>
</dbReference>
<feature type="domain" description="EVE" evidence="1">
    <location>
        <begin position="3"/>
        <end position="132"/>
    </location>
</feature>
<evidence type="ECO:0000259" key="1">
    <source>
        <dbReference type="Pfam" id="PF01878"/>
    </source>
</evidence>
<dbReference type="SUPFAM" id="SSF88697">
    <property type="entry name" value="PUA domain-like"/>
    <property type="match status" value="1"/>
</dbReference>
<dbReference type="InterPro" id="IPR015947">
    <property type="entry name" value="PUA-like_sf"/>
</dbReference>
<protein>
    <submittedName>
        <fullName evidence="2">Predicted RNA-binding protein, contains PUA-like domain</fullName>
    </submittedName>
</protein>
<dbReference type="InterPro" id="IPR047197">
    <property type="entry name" value="THYN1-like_EVE"/>
</dbReference>
<dbReference type="EMBL" id="FOTF01000008">
    <property type="protein sequence ID" value="SFL12423.1"/>
    <property type="molecule type" value="Genomic_DNA"/>
</dbReference>